<evidence type="ECO:0000256" key="10">
    <source>
        <dbReference type="ARBA" id="ARBA00047334"/>
    </source>
</evidence>
<dbReference type="CDD" id="cd01169">
    <property type="entry name" value="HMPP_kinase"/>
    <property type="match status" value="1"/>
</dbReference>
<dbReference type="NCBIfam" id="TIGR00693">
    <property type="entry name" value="thiE"/>
    <property type="match status" value="1"/>
</dbReference>
<keyword evidence="9" id="KW-0511">Multifunctional enzyme</keyword>
<feature type="binding site" evidence="13">
    <location>
        <begin position="416"/>
        <end position="418"/>
    </location>
    <ligand>
        <name>2-[(2R,5Z)-2-carboxy-4-methylthiazol-5(2H)-ylidene]ethyl phosphate</name>
        <dbReference type="ChEBI" id="CHEBI:62899"/>
    </ligand>
</feature>
<feature type="binding site" evidence="13">
    <location>
        <position position="371"/>
    </location>
    <ligand>
        <name>Mg(2+)</name>
        <dbReference type="ChEBI" id="CHEBI:18420"/>
    </ligand>
</feature>
<evidence type="ECO:0000256" key="7">
    <source>
        <dbReference type="ARBA" id="ARBA00022842"/>
    </source>
</evidence>
<gene>
    <name evidence="13 16" type="primary">thiE</name>
    <name evidence="16" type="ORF">GCM10023095_01660</name>
</gene>
<evidence type="ECO:0000259" key="14">
    <source>
        <dbReference type="Pfam" id="PF02581"/>
    </source>
</evidence>
<feature type="binding site" evidence="13">
    <location>
        <begin position="468"/>
        <end position="469"/>
    </location>
    <ligand>
        <name>2-[(2R,5Z)-2-carboxy-4-methylthiazol-5(2H)-ylidene]ethyl phosphate</name>
        <dbReference type="ChEBI" id="CHEBI:62899"/>
    </ligand>
</feature>
<comment type="catalytic activity">
    <reaction evidence="11 13">
        <text>2-(2-carboxy-4-methylthiazol-5-yl)ethyl phosphate + 4-amino-2-methyl-5-(diphosphooxymethyl)pyrimidine + 2 H(+) = thiamine phosphate + CO2 + diphosphate</text>
        <dbReference type="Rhea" id="RHEA:47848"/>
        <dbReference type="ChEBI" id="CHEBI:15378"/>
        <dbReference type="ChEBI" id="CHEBI:16526"/>
        <dbReference type="ChEBI" id="CHEBI:33019"/>
        <dbReference type="ChEBI" id="CHEBI:37575"/>
        <dbReference type="ChEBI" id="CHEBI:57841"/>
        <dbReference type="ChEBI" id="CHEBI:62890"/>
        <dbReference type="EC" id="2.5.1.3"/>
    </reaction>
</comment>
<evidence type="ECO:0000256" key="11">
    <source>
        <dbReference type="ARBA" id="ARBA00047851"/>
    </source>
</evidence>
<feature type="binding site" evidence="13">
    <location>
        <position position="351"/>
    </location>
    <ligand>
        <name>4-amino-2-methyl-5-(diphosphooxymethyl)pyrimidine</name>
        <dbReference type="ChEBI" id="CHEBI:57841"/>
    </ligand>
</feature>
<dbReference type="Gene3D" id="3.40.1190.20">
    <property type="match status" value="1"/>
</dbReference>
<dbReference type="InterPro" id="IPR036206">
    <property type="entry name" value="ThiamineP_synth_sf"/>
</dbReference>
<proteinExistence type="inferred from homology"/>
<dbReference type="InterPro" id="IPR034291">
    <property type="entry name" value="TMP_synthase"/>
</dbReference>
<dbReference type="InterPro" id="IPR013749">
    <property type="entry name" value="PM/HMP-P_kinase-1"/>
</dbReference>
<evidence type="ECO:0000256" key="6">
    <source>
        <dbReference type="ARBA" id="ARBA00022840"/>
    </source>
</evidence>
<dbReference type="Pfam" id="PF02581">
    <property type="entry name" value="TMP-TENI"/>
    <property type="match status" value="1"/>
</dbReference>
<comment type="similarity">
    <text evidence="13">Belongs to the thiamine-phosphate synthase family.</text>
</comment>
<dbReference type="Gene3D" id="3.20.20.70">
    <property type="entry name" value="Aldolase class I"/>
    <property type="match status" value="1"/>
</dbReference>
<dbReference type="Pfam" id="PF08543">
    <property type="entry name" value="Phos_pyr_kin"/>
    <property type="match status" value="1"/>
</dbReference>
<keyword evidence="3 13" id="KW-0479">Metal-binding</keyword>
<evidence type="ECO:0000256" key="1">
    <source>
        <dbReference type="ARBA" id="ARBA00005165"/>
    </source>
</evidence>
<evidence type="ECO:0000256" key="5">
    <source>
        <dbReference type="ARBA" id="ARBA00022777"/>
    </source>
</evidence>
<dbReference type="InterPro" id="IPR029056">
    <property type="entry name" value="Ribokinase-like"/>
</dbReference>
<dbReference type="EMBL" id="BAABFC010000001">
    <property type="protein sequence ID" value="GAA4492709.1"/>
    <property type="molecule type" value="Genomic_DNA"/>
</dbReference>
<dbReference type="HAMAP" id="MF_00097">
    <property type="entry name" value="TMP_synthase"/>
    <property type="match status" value="1"/>
</dbReference>
<evidence type="ECO:0000259" key="15">
    <source>
        <dbReference type="Pfam" id="PF08543"/>
    </source>
</evidence>
<keyword evidence="7 13" id="KW-0460">Magnesium</keyword>
<evidence type="ECO:0000313" key="16">
    <source>
        <dbReference type="EMBL" id="GAA4492709.1"/>
    </source>
</evidence>
<feature type="binding site" evidence="13">
    <location>
        <position position="352"/>
    </location>
    <ligand>
        <name>Mg(2+)</name>
        <dbReference type="ChEBI" id="CHEBI:18420"/>
    </ligand>
</feature>
<keyword evidence="6" id="KW-0067">ATP-binding</keyword>
<comment type="function">
    <text evidence="13">Condenses 4-methyl-5-(beta-hydroxyethyl)thiazole monophosphate (THZ-P) and 2-methyl-4-amino-5-hydroxymethyl pyrimidine pyrophosphate (HMP-PP) to form thiamine monophosphate (TMP).</text>
</comment>
<name>A0ABP8PT40_9GAMM</name>
<dbReference type="InterPro" id="IPR004399">
    <property type="entry name" value="HMP/HMP-P_kinase_dom"/>
</dbReference>
<keyword evidence="5" id="KW-0418">Kinase</keyword>
<organism evidence="16 17">
    <name type="scientific">Pseudaeromonas paramecii</name>
    <dbReference type="NCBI Taxonomy" id="2138166"/>
    <lineage>
        <taxon>Bacteria</taxon>
        <taxon>Pseudomonadati</taxon>
        <taxon>Pseudomonadota</taxon>
        <taxon>Gammaproteobacteria</taxon>
        <taxon>Aeromonadales</taxon>
        <taxon>Aeromonadaceae</taxon>
        <taxon>Pseudaeromonas</taxon>
    </lineage>
</organism>
<protein>
    <recommendedName>
        <fullName evidence="13">Thiamine-phosphate synthase</fullName>
        <shortName evidence="13">TP synthase</shortName>
        <shortName evidence="13">TPS</shortName>
        <ecNumber evidence="13">2.5.1.3</ecNumber>
    </recommendedName>
    <alternativeName>
        <fullName evidence="13">Thiamine-phosphate pyrophosphorylase</fullName>
        <shortName evidence="13">TMP pyrophosphorylase</shortName>
        <shortName evidence="13">TMP-PPase</shortName>
    </alternativeName>
</protein>
<sequence length="501" mass="52150">MSRPIVWSLAGSDCGGGAGLQADLLTIQDLGGHGCTLVTAITAQNSVAVTAVAPVSLALLEAQRTALAEDLWPAAIKVGLLASDEQLAWLSDWLAELAPGQRPPVIYDPVQVASTGQVMGRLVQSDGWDRLLPQLTLITPNLPELAALTGLPVDTPEQIERAAAELQSRGAAAVLVKGGHGAGPICLDYLLTSSQSLWLAAPRLTTRHGHGTGCSDASAIATLLARGDALVDAVTLARAYLQQGLAAAEGVGQGPGPLARLGVPHGRQHLPLVFASAAAALAPASEPFAPCPARLGLYPVVDSLAWIERLLQWGVRTLQLRIKDPHDPTLEEQIIRAIALGRQYGARLFINDYWQLAIRHGAYGVHLGQEDLEIADLAVIRRAGLRLGVSTHGHGELARALALRPSYIALGHIFPTQTKQMPSAPQGLKRLAEAVQLLEGYPAVAIGGISIERVAGVLSTGVASVALVSAITQAADPQAVTRALLAQVGAGGEAEVSNVVC</sequence>
<dbReference type="SUPFAM" id="SSF53613">
    <property type="entry name" value="Ribokinase-like"/>
    <property type="match status" value="1"/>
</dbReference>
<comment type="catalytic activity">
    <reaction evidence="10 13">
        <text>4-methyl-5-(2-phosphooxyethyl)-thiazole + 4-amino-2-methyl-5-(diphosphooxymethyl)pyrimidine + H(+) = thiamine phosphate + diphosphate</text>
        <dbReference type="Rhea" id="RHEA:22328"/>
        <dbReference type="ChEBI" id="CHEBI:15378"/>
        <dbReference type="ChEBI" id="CHEBI:33019"/>
        <dbReference type="ChEBI" id="CHEBI:37575"/>
        <dbReference type="ChEBI" id="CHEBI:57841"/>
        <dbReference type="ChEBI" id="CHEBI:58296"/>
        <dbReference type="EC" id="2.5.1.3"/>
    </reaction>
</comment>
<keyword evidence="17" id="KW-1185">Reference proteome</keyword>
<comment type="caution">
    <text evidence="16">The sequence shown here is derived from an EMBL/GenBank/DDBJ whole genome shotgun (WGS) entry which is preliminary data.</text>
</comment>
<feature type="binding site" evidence="13">
    <location>
        <position position="419"/>
    </location>
    <ligand>
        <name>4-amino-2-methyl-5-(diphosphooxymethyl)pyrimidine</name>
        <dbReference type="ChEBI" id="CHEBI:57841"/>
    </ligand>
</feature>
<feature type="domain" description="Thiamine phosphate synthase/TenI" evidence="14">
    <location>
        <begin position="302"/>
        <end position="471"/>
    </location>
</feature>
<keyword evidence="4" id="KW-0547">Nucleotide-binding</keyword>
<dbReference type="EC" id="2.5.1.3" evidence="13"/>
<reference evidence="17" key="1">
    <citation type="journal article" date="2019" name="Int. J. Syst. Evol. Microbiol.">
        <title>The Global Catalogue of Microorganisms (GCM) 10K type strain sequencing project: providing services to taxonomists for standard genome sequencing and annotation.</title>
        <authorList>
            <consortium name="The Broad Institute Genomics Platform"/>
            <consortium name="The Broad Institute Genome Sequencing Center for Infectious Disease"/>
            <person name="Wu L."/>
            <person name="Ma J."/>
        </authorList>
    </citation>
    <scope>NUCLEOTIDE SEQUENCE [LARGE SCALE GENOMIC DNA]</scope>
    <source>
        <strain evidence="17">JCM 32226</strain>
    </source>
</reference>
<evidence type="ECO:0000256" key="13">
    <source>
        <dbReference type="HAMAP-Rule" id="MF_00097"/>
    </source>
</evidence>
<evidence type="ECO:0000256" key="12">
    <source>
        <dbReference type="ARBA" id="ARBA00047883"/>
    </source>
</evidence>
<comment type="pathway">
    <text evidence="1 13">Cofactor biosynthesis; thiamine diphosphate biosynthesis; thiamine phosphate from 4-amino-2-methyl-5-diphosphomethylpyrimidine and 4-methyl-5-(2-phosphoethyl)-thiazole: step 1/1.</text>
</comment>
<evidence type="ECO:0000256" key="9">
    <source>
        <dbReference type="ARBA" id="ARBA00023268"/>
    </source>
</evidence>
<dbReference type="RefSeq" id="WP_345009104.1">
    <property type="nucleotide sequence ID" value="NZ_BAABFC010000001.1"/>
</dbReference>
<comment type="catalytic activity">
    <reaction evidence="12 13">
        <text>2-[(2R,5Z)-2-carboxy-4-methylthiazol-5(2H)-ylidene]ethyl phosphate + 4-amino-2-methyl-5-(diphosphooxymethyl)pyrimidine + 2 H(+) = thiamine phosphate + CO2 + diphosphate</text>
        <dbReference type="Rhea" id="RHEA:47844"/>
        <dbReference type="ChEBI" id="CHEBI:15378"/>
        <dbReference type="ChEBI" id="CHEBI:16526"/>
        <dbReference type="ChEBI" id="CHEBI:33019"/>
        <dbReference type="ChEBI" id="CHEBI:37575"/>
        <dbReference type="ChEBI" id="CHEBI:57841"/>
        <dbReference type="ChEBI" id="CHEBI:62899"/>
        <dbReference type="EC" id="2.5.1.3"/>
    </reaction>
</comment>
<evidence type="ECO:0000256" key="8">
    <source>
        <dbReference type="ARBA" id="ARBA00022977"/>
    </source>
</evidence>
<dbReference type="SUPFAM" id="SSF51391">
    <property type="entry name" value="Thiamin phosphate synthase"/>
    <property type="match status" value="1"/>
</dbReference>
<dbReference type="NCBIfam" id="NF002904">
    <property type="entry name" value="PRK03512.1"/>
    <property type="match status" value="1"/>
</dbReference>
<dbReference type="Proteomes" id="UP001501321">
    <property type="component" value="Unassembled WGS sequence"/>
</dbReference>
<accession>A0ABP8PT40</accession>
<keyword evidence="2 13" id="KW-0808">Transferase</keyword>
<dbReference type="NCBIfam" id="TIGR00097">
    <property type="entry name" value="HMP-P_kinase"/>
    <property type="match status" value="1"/>
</dbReference>
<evidence type="ECO:0000256" key="4">
    <source>
        <dbReference type="ARBA" id="ARBA00022741"/>
    </source>
</evidence>
<feature type="binding site" evidence="13">
    <location>
        <begin position="319"/>
        <end position="323"/>
    </location>
    <ligand>
        <name>4-amino-2-methyl-5-(diphosphooxymethyl)pyrimidine</name>
        <dbReference type="ChEBI" id="CHEBI:57841"/>
    </ligand>
</feature>
<evidence type="ECO:0000313" key="17">
    <source>
        <dbReference type="Proteomes" id="UP001501321"/>
    </source>
</evidence>
<dbReference type="PANTHER" id="PTHR20858">
    <property type="entry name" value="PHOSPHOMETHYLPYRIMIDINE KINASE"/>
    <property type="match status" value="1"/>
</dbReference>
<dbReference type="PANTHER" id="PTHR20858:SF17">
    <property type="entry name" value="HYDROXYMETHYLPYRIMIDINE_PHOSPHOMETHYLPYRIMIDINE KINASE THI20-RELATED"/>
    <property type="match status" value="1"/>
</dbReference>
<dbReference type="InterPro" id="IPR022998">
    <property type="entry name" value="ThiamineP_synth_TenI"/>
</dbReference>
<keyword evidence="8 13" id="KW-0784">Thiamine biosynthesis</keyword>
<feature type="binding site" evidence="13">
    <location>
        <position position="390"/>
    </location>
    <ligand>
        <name>4-amino-2-methyl-5-(diphosphooxymethyl)pyrimidine</name>
        <dbReference type="ChEBI" id="CHEBI:57841"/>
    </ligand>
</feature>
<evidence type="ECO:0000256" key="2">
    <source>
        <dbReference type="ARBA" id="ARBA00022679"/>
    </source>
</evidence>
<comment type="cofactor">
    <cofactor evidence="13">
        <name>Mg(2+)</name>
        <dbReference type="ChEBI" id="CHEBI:18420"/>
    </cofactor>
    <text evidence="13">Binds 1 Mg(2+) ion per subunit.</text>
</comment>
<evidence type="ECO:0000256" key="3">
    <source>
        <dbReference type="ARBA" id="ARBA00022723"/>
    </source>
</evidence>
<feature type="binding site" evidence="13">
    <location>
        <position position="448"/>
    </location>
    <ligand>
        <name>2-[(2R,5Z)-2-carboxy-4-methylthiazol-5(2H)-ylidene]ethyl phosphate</name>
        <dbReference type="ChEBI" id="CHEBI:62899"/>
    </ligand>
</feature>
<dbReference type="CDD" id="cd00564">
    <property type="entry name" value="TMP_TenI"/>
    <property type="match status" value="1"/>
</dbReference>
<dbReference type="InterPro" id="IPR013785">
    <property type="entry name" value="Aldolase_TIM"/>
</dbReference>
<feature type="domain" description="Pyridoxamine kinase/Phosphomethylpyrimidine kinase" evidence="15">
    <location>
        <begin position="13"/>
        <end position="258"/>
    </location>
</feature>